<name>A0AB37IEF1_HAEPA</name>
<proteinExistence type="predicted"/>
<dbReference type="EMBL" id="QEPZ01000009">
    <property type="protein sequence ID" value="RDE90172.1"/>
    <property type="molecule type" value="Genomic_DNA"/>
</dbReference>
<gene>
    <name evidence="1" type="ORF">DPV97_09085</name>
</gene>
<protein>
    <submittedName>
        <fullName evidence="1">Uncharacterized protein</fullName>
    </submittedName>
</protein>
<reference evidence="1 2" key="1">
    <citation type="submission" date="2018-05" db="EMBL/GenBank/DDBJ databases">
        <title>Draft Genome Sequences for a Diverse set of 7 Haemophilus Species.</title>
        <authorList>
            <person name="Nichols M."/>
            <person name="Topaz N."/>
            <person name="Wang X."/>
            <person name="Wang X."/>
            <person name="Boxrud D."/>
        </authorList>
    </citation>
    <scope>NUCLEOTIDE SEQUENCE [LARGE SCALE GENOMIC DNA]</scope>
    <source>
        <strain evidence="1 2">C2008003258</strain>
    </source>
</reference>
<sequence>MEKLYRLSHEIQFKNTIFTITYIYQCVIKNNSKRLLFFAQEASKSAVSFRGIFIGKKQMCLSKNKGRNVRPIFLEFF</sequence>
<comment type="caution">
    <text evidence="1">The sequence shown here is derived from an EMBL/GenBank/DDBJ whole genome shotgun (WGS) entry which is preliminary data.</text>
</comment>
<accession>A0AB37IEF1</accession>
<dbReference type="AlphaFoldDB" id="A0AB37IEF1"/>
<evidence type="ECO:0000313" key="2">
    <source>
        <dbReference type="Proteomes" id="UP000253763"/>
    </source>
</evidence>
<dbReference type="Proteomes" id="UP000253763">
    <property type="component" value="Unassembled WGS sequence"/>
</dbReference>
<organism evidence="1 2">
    <name type="scientific">Haemophilus parainfluenzae</name>
    <dbReference type="NCBI Taxonomy" id="729"/>
    <lineage>
        <taxon>Bacteria</taxon>
        <taxon>Pseudomonadati</taxon>
        <taxon>Pseudomonadota</taxon>
        <taxon>Gammaproteobacteria</taxon>
        <taxon>Pasteurellales</taxon>
        <taxon>Pasteurellaceae</taxon>
        <taxon>Haemophilus</taxon>
    </lineage>
</organism>
<evidence type="ECO:0000313" key="1">
    <source>
        <dbReference type="EMBL" id="RDE90172.1"/>
    </source>
</evidence>